<feature type="domain" description="DDE Tnp4" evidence="8">
    <location>
        <begin position="138"/>
        <end position="291"/>
    </location>
</feature>
<dbReference type="InterPro" id="IPR027806">
    <property type="entry name" value="HARBI1_dom"/>
</dbReference>
<keyword evidence="4" id="KW-0540">Nuclease</keyword>
<evidence type="ECO:0000256" key="1">
    <source>
        <dbReference type="ARBA" id="ARBA00001968"/>
    </source>
</evidence>
<proteinExistence type="inferred from homology"/>
<keyword evidence="6" id="KW-0378">Hydrolase</keyword>
<reference evidence="9" key="2">
    <citation type="journal article" date="2023" name="BMC Genomics">
        <title>Pest status, molecular evolution, and epigenetic factors derived from the genome assembly of Frankliniella fusca, a thysanopteran phytovirus vector.</title>
        <authorList>
            <person name="Catto M.A."/>
            <person name="Labadie P.E."/>
            <person name="Jacobson A.L."/>
            <person name="Kennedy G.G."/>
            <person name="Srinivasan R."/>
            <person name="Hunt B.G."/>
        </authorList>
    </citation>
    <scope>NUCLEOTIDE SEQUENCE</scope>
    <source>
        <strain evidence="9">PL_HMW_Pooled</strain>
    </source>
</reference>
<comment type="subcellular location">
    <subcellularLocation>
        <location evidence="2">Nucleus</location>
    </subcellularLocation>
</comment>
<accession>A0AAE1LDK5</accession>
<dbReference type="Pfam" id="PF13359">
    <property type="entry name" value="DDE_Tnp_4"/>
    <property type="match status" value="1"/>
</dbReference>
<evidence type="ECO:0000256" key="7">
    <source>
        <dbReference type="ARBA" id="ARBA00023242"/>
    </source>
</evidence>
<evidence type="ECO:0000259" key="8">
    <source>
        <dbReference type="Pfam" id="PF13359"/>
    </source>
</evidence>
<dbReference type="EMBL" id="JAHWGI010000493">
    <property type="protein sequence ID" value="KAK3916161.1"/>
    <property type="molecule type" value="Genomic_DNA"/>
</dbReference>
<dbReference type="GO" id="GO:0046872">
    <property type="term" value="F:metal ion binding"/>
    <property type="evidence" value="ECO:0007669"/>
    <property type="project" value="UniProtKB-KW"/>
</dbReference>
<evidence type="ECO:0000256" key="2">
    <source>
        <dbReference type="ARBA" id="ARBA00004123"/>
    </source>
</evidence>
<dbReference type="GO" id="GO:0016787">
    <property type="term" value="F:hydrolase activity"/>
    <property type="evidence" value="ECO:0007669"/>
    <property type="project" value="UniProtKB-KW"/>
</dbReference>
<organism evidence="9 10">
    <name type="scientific">Frankliniella fusca</name>
    <dbReference type="NCBI Taxonomy" id="407009"/>
    <lineage>
        <taxon>Eukaryota</taxon>
        <taxon>Metazoa</taxon>
        <taxon>Ecdysozoa</taxon>
        <taxon>Arthropoda</taxon>
        <taxon>Hexapoda</taxon>
        <taxon>Insecta</taxon>
        <taxon>Pterygota</taxon>
        <taxon>Neoptera</taxon>
        <taxon>Paraneoptera</taxon>
        <taxon>Thysanoptera</taxon>
        <taxon>Terebrantia</taxon>
        <taxon>Thripoidea</taxon>
        <taxon>Thripidae</taxon>
        <taxon>Frankliniella</taxon>
    </lineage>
</organism>
<evidence type="ECO:0000313" key="9">
    <source>
        <dbReference type="EMBL" id="KAK3916161.1"/>
    </source>
</evidence>
<name>A0AAE1LDK5_9NEOP</name>
<dbReference type="Proteomes" id="UP001219518">
    <property type="component" value="Unassembled WGS sequence"/>
</dbReference>
<evidence type="ECO:0000256" key="3">
    <source>
        <dbReference type="ARBA" id="ARBA00006958"/>
    </source>
</evidence>
<comment type="similarity">
    <text evidence="3">Belongs to the HARBI1 family.</text>
</comment>
<dbReference type="GO" id="GO:0004518">
    <property type="term" value="F:nuclease activity"/>
    <property type="evidence" value="ECO:0007669"/>
    <property type="project" value="UniProtKB-KW"/>
</dbReference>
<dbReference type="GO" id="GO:0005634">
    <property type="term" value="C:nucleus"/>
    <property type="evidence" value="ECO:0007669"/>
    <property type="project" value="UniProtKB-SubCell"/>
</dbReference>
<evidence type="ECO:0000313" key="10">
    <source>
        <dbReference type="Proteomes" id="UP001219518"/>
    </source>
</evidence>
<dbReference type="PANTHER" id="PTHR22930">
    <property type="match status" value="1"/>
</dbReference>
<evidence type="ECO:0000256" key="5">
    <source>
        <dbReference type="ARBA" id="ARBA00022723"/>
    </source>
</evidence>
<reference evidence="9" key="1">
    <citation type="submission" date="2021-07" db="EMBL/GenBank/DDBJ databases">
        <authorList>
            <person name="Catto M.A."/>
            <person name="Jacobson A."/>
            <person name="Kennedy G."/>
            <person name="Labadie P."/>
            <person name="Hunt B.G."/>
            <person name="Srinivasan R."/>
        </authorList>
    </citation>
    <scope>NUCLEOTIDE SEQUENCE</scope>
    <source>
        <strain evidence="9">PL_HMW_Pooled</strain>
        <tissue evidence="9">Head</tissue>
    </source>
</reference>
<keyword evidence="5" id="KW-0479">Metal-binding</keyword>
<comment type="caution">
    <text evidence="9">The sequence shown here is derived from an EMBL/GenBank/DDBJ whole genome shotgun (WGS) entry which is preliminary data.</text>
</comment>
<sequence>MAEDRGHYWEESRTASFRNLQDPHFQQHFRMDKATFERLVHVVAHERLRMGTLHRHRTDVGEATLMGLWMIFNKDTFRSAGLNFDYDRKTVHRQCLILLNVLCNVGKKFIKWPSARQRQATELFYRRTFGFPGVAGVIDGTLIPITAPSHQKQRYVDKNHDYSMNVMIVSNHRRIIIDIYIGQPGSVHDTRVFRRSPLAYALFTRPELLGPNQNLIGDGGYTCTSKMLVPYTNNGHMAETLLFNFKISQCRATIERTNALLKSRMARTQKLFCKNIITTNKHIAASAVLHNFILLQGEEQDGIVIEGEVPEVSVQEAILAG</sequence>
<dbReference type="InterPro" id="IPR045249">
    <property type="entry name" value="HARBI1-like"/>
</dbReference>
<dbReference type="AlphaFoldDB" id="A0AAE1LDK5"/>
<dbReference type="PANTHER" id="PTHR22930:SF85">
    <property type="entry name" value="GH03217P-RELATED"/>
    <property type="match status" value="1"/>
</dbReference>
<evidence type="ECO:0000256" key="4">
    <source>
        <dbReference type="ARBA" id="ARBA00022722"/>
    </source>
</evidence>
<protein>
    <submittedName>
        <fullName evidence="9">Protein ANTAGONIST OF LIKE HETEROCHROMATIN PROTEIN 1</fullName>
    </submittedName>
</protein>
<evidence type="ECO:0000256" key="6">
    <source>
        <dbReference type="ARBA" id="ARBA00022801"/>
    </source>
</evidence>
<keyword evidence="7" id="KW-0539">Nucleus</keyword>
<gene>
    <name evidence="9" type="ORF">KUF71_000801</name>
</gene>
<comment type="cofactor">
    <cofactor evidence="1">
        <name>a divalent metal cation</name>
        <dbReference type="ChEBI" id="CHEBI:60240"/>
    </cofactor>
</comment>
<keyword evidence="10" id="KW-1185">Reference proteome</keyword>